<dbReference type="RefSeq" id="WP_140465583.1">
    <property type="nucleotide sequence ID" value="NZ_RCYZ01000002.1"/>
</dbReference>
<dbReference type="PANTHER" id="PTHR34821">
    <property type="entry name" value="INNER MEMBRANE PROTEIN YDCZ"/>
    <property type="match status" value="1"/>
</dbReference>
<evidence type="ECO:0000313" key="2">
    <source>
        <dbReference type="EMBL" id="TPG67277.1"/>
    </source>
</evidence>
<evidence type="ECO:0000313" key="3">
    <source>
        <dbReference type="Proteomes" id="UP000317646"/>
    </source>
</evidence>
<dbReference type="GO" id="GO:0005886">
    <property type="term" value="C:plasma membrane"/>
    <property type="evidence" value="ECO:0007669"/>
    <property type="project" value="TreeGrafter"/>
</dbReference>
<evidence type="ECO:0000256" key="1">
    <source>
        <dbReference type="SAM" id="Phobius"/>
    </source>
</evidence>
<proteinExistence type="predicted"/>
<dbReference type="InterPro" id="IPR006750">
    <property type="entry name" value="YdcZ"/>
</dbReference>
<reference evidence="2 3" key="1">
    <citation type="journal article" date="2019" name="Environ. Microbiol.">
        <title>Species interactions and distinct microbial communities in high Arctic permafrost affected cryosols are associated with the CH4 and CO2 gas fluxes.</title>
        <authorList>
            <person name="Altshuler I."/>
            <person name="Hamel J."/>
            <person name="Turney S."/>
            <person name="Magnuson E."/>
            <person name="Levesque R."/>
            <person name="Greer C."/>
            <person name="Whyte L.G."/>
        </authorList>
    </citation>
    <scope>NUCLEOTIDE SEQUENCE [LARGE SCALE GENOMIC DNA]</scope>
    <source>
        <strain evidence="2 3">S9.2P</strain>
    </source>
</reference>
<dbReference type="Pfam" id="PF04657">
    <property type="entry name" value="DMT_YdcZ"/>
    <property type="match status" value="1"/>
</dbReference>
<comment type="caution">
    <text evidence="2">The sequence shown here is derived from an EMBL/GenBank/DDBJ whole genome shotgun (WGS) entry which is preliminary data.</text>
</comment>
<feature type="transmembrane region" description="Helical" evidence="1">
    <location>
        <begin position="6"/>
        <end position="24"/>
    </location>
</feature>
<dbReference type="PANTHER" id="PTHR34821:SF2">
    <property type="entry name" value="INNER MEMBRANE PROTEIN YDCZ"/>
    <property type="match status" value="1"/>
</dbReference>
<feature type="transmembrane region" description="Helical" evidence="1">
    <location>
        <begin position="131"/>
        <end position="150"/>
    </location>
</feature>
<keyword evidence="3" id="KW-1185">Reference proteome</keyword>
<sequence length="153" mass="15998">MQTSNLSASFIYPLIIAAGILQAWGPPMNGALQKSLVNPWLASLVSFLPIIALLLCLFICIPKPLPTMAGLQSMPWWAPLGGLLGAGAVVAGLMFVNKIGAGAFAGLTISANLLMSVFIDKFGWFGVEVHALSPGRMAGCALMVIGIVLISKF</sequence>
<keyword evidence="1" id="KW-0812">Transmembrane</keyword>
<dbReference type="AlphaFoldDB" id="A0A502GXY7"/>
<protein>
    <submittedName>
        <fullName evidence="2">DMT family transporter</fullName>
    </submittedName>
</protein>
<name>A0A502GXY7_9BACT</name>
<dbReference type="EMBL" id="RCYZ01000002">
    <property type="protein sequence ID" value="TPG67277.1"/>
    <property type="molecule type" value="Genomic_DNA"/>
</dbReference>
<feature type="transmembrane region" description="Helical" evidence="1">
    <location>
        <begin position="36"/>
        <end position="61"/>
    </location>
</feature>
<gene>
    <name evidence="2" type="ORF">EAH73_05990</name>
</gene>
<feature type="transmembrane region" description="Helical" evidence="1">
    <location>
        <begin position="76"/>
        <end position="96"/>
    </location>
</feature>
<accession>A0A502GXY7</accession>
<keyword evidence="1" id="KW-1133">Transmembrane helix</keyword>
<dbReference type="OrthoDB" id="9097160at2"/>
<dbReference type="Proteomes" id="UP000317646">
    <property type="component" value="Unassembled WGS sequence"/>
</dbReference>
<feature type="transmembrane region" description="Helical" evidence="1">
    <location>
        <begin position="103"/>
        <end position="119"/>
    </location>
</feature>
<organism evidence="2 3">
    <name type="scientific">Hymenobacter nivis</name>
    <dbReference type="NCBI Taxonomy" id="1850093"/>
    <lineage>
        <taxon>Bacteria</taxon>
        <taxon>Pseudomonadati</taxon>
        <taxon>Bacteroidota</taxon>
        <taxon>Cytophagia</taxon>
        <taxon>Cytophagales</taxon>
        <taxon>Hymenobacteraceae</taxon>
        <taxon>Hymenobacter</taxon>
    </lineage>
</organism>
<keyword evidence="1" id="KW-0472">Membrane</keyword>